<protein>
    <submittedName>
        <fullName evidence="2">Uncharacterized protein</fullName>
    </submittedName>
</protein>
<organism evidence="2 3">
    <name type="scientific">Acetivibrio straminisolvens JCM 21531</name>
    <dbReference type="NCBI Taxonomy" id="1294263"/>
    <lineage>
        <taxon>Bacteria</taxon>
        <taxon>Bacillati</taxon>
        <taxon>Bacillota</taxon>
        <taxon>Clostridia</taxon>
        <taxon>Eubacteriales</taxon>
        <taxon>Oscillospiraceae</taxon>
        <taxon>Acetivibrio</taxon>
    </lineage>
</organism>
<dbReference type="Proteomes" id="UP000019109">
    <property type="component" value="Unassembled WGS sequence"/>
</dbReference>
<keyword evidence="3" id="KW-1185">Reference proteome</keyword>
<gene>
    <name evidence="2" type="ORF">JCM21531_2628</name>
</gene>
<feature type="compositionally biased region" description="Basic and acidic residues" evidence="1">
    <location>
        <begin position="83"/>
        <end position="101"/>
    </location>
</feature>
<dbReference type="STRING" id="1294263.JCM21531_2628"/>
<sequence length="326" mass="37063">MVPIIISLIFSGCSKNQSDNANKNPEIQQQQFGSENQGDEIPEQLENLENNIERIFSTLDGPAIELKSGKQQKQNQKQQKTQDGNEEHPKAEKKTEEKADNSKGNNEGQKNEGSKDDSSKDKNGEGEEKQNGDTKNESTGQKNQPSATGMEEEEKDPWKEIDKIINTLHYEWNSYTPLAAKNNASRDLIDGFSTALNSLTDTIISKNKTNTLLAASYLYAYIPDFYSLYRTETSPEIKRVRYYTRNAMLNAMTANWEQADSDMKNLKSIWNIYKNVVSEEQKELSSQLDYSIQEFEKVLSEKNQPLCDIKGRVVMSNIQSLEESMK</sequence>
<dbReference type="EMBL" id="BAVR01000031">
    <property type="protein sequence ID" value="GAE89131.1"/>
    <property type="molecule type" value="Genomic_DNA"/>
</dbReference>
<proteinExistence type="predicted"/>
<evidence type="ECO:0000313" key="3">
    <source>
        <dbReference type="Proteomes" id="UP000019109"/>
    </source>
</evidence>
<feature type="compositionally biased region" description="Basic and acidic residues" evidence="1">
    <location>
        <begin position="109"/>
        <end position="136"/>
    </location>
</feature>
<feature type="compositionally biased region" description="Polar residues" evidence="1">
    <location>
        <begin position="14"/>
        <end position="36"/>
    </location>
</feature>
<feature type="compositionally biased region" description="Polar residues" evidence="1">
    <location>
        <begin position="137"/>
        <end position="147"/>
    </location>
</feature>
<feature type="compositionally biased region" description="Low complexity" evidence="1">
    <location>
        <begin position="71"/>
        <end position="82"/>
    </location>
</feature>
<reference evidence="2" key="1">
    <citation type="journal article" date="2014" name="Genome Announc.">
        <title>Draft Genome Sequence of Clostridium straminisolvens Strain JCM 21531T, Isolated from a Cellulose-Degrading Bacterial Community.</title>
        <authorList>
            <person name="Yuki M."/>
            <person name="Oshima K."/>
            <person name="Suda W."/>
            <person name="Sakamoto M."/>
            <person name="Kitamura K."/>
            <person name="Iida T."/>
            <person name="Hattori M."/>
            <person name="Ohkuma M."/>
        </authorList>
    </citation>
    <scope>NUCLEOTIDE SEQUENCE [LARGE SCALE GENOMIC DNA]</scope>
    <source>
        <strain evidence="2">JCM 21531</strain>
    </source>
</reference>
<evidence type="ECO:0000256" key="1">
    <source>
        <dbReference type="SAM" id="MobiDB-lite"/>
    </source>
</evidence>
<dbReference type="AlphaFoldDB" id="W4V7G7"/>
<feature type="region of interest" description="Disordered" evidence="1">
    <location>
        <begin position="14"/>
        <end position="157"/>
    </location>
</feature>
<name>W4V7G7_9FIRM</name>
<evidence type="ECO:0000313" key="2">
    <source>
        <dbReference type="EMBL" id="GAE89131.1"/>
    </source>
</evidence>
<comment type="caution">
    <text evidence="2">The sequence shown here is derived from an EMBL/GenBank/DDBJ whole genome shotgun (WGS) entry which is preliminary data.</text>
</comment>
<accession>W4V7G7</accession>